<name>A0A7W9LG84_9ACTN</name>
<dbReference type="Proteomes" id="UP000579153">
    <property type="component" value="Unassembled WGS sequence"/>
</dbReference>
<keyword evidence="2" id="KW-1185">Reference proteome</keyword>
<comment type="caution">
    <text evidence="1">The sequence shown here is derived from an EMBL/GenBank/DDBJ whole genome shotgun (WGS) entry which is preliminary data.</text>
</comment>
<sequence>MITEYAERVWRGESDDSVVDAGLQSKGVQPIAEGVGWWPGFGNVTAFETEGELVLFDDITLEWVNNRFI</sequence>
<dbReference type="EMBL" id="JACHMB010000001">
    <property type="protein sequence ID" value="MBB5782667.1"/>
    <property type="molecule type" value="Genomic_DNA"/>
</dbReference>
<organism evidence="1 2">
    <name type="scientific">Nonomuraea jabiensis</name>
    <dbReference type="NCBI Taxonomy" id="882448"/>
    <lineage>
        <taxon>Bacteria</taxon>
        <taxon>Bacillati</taxon>
        <taxon>Actinomycetota</taxon>
        <taxon>Actinomycetes</taxon>
        <taxon>Streptosporangiales</taxon>
        <taxon>Streptosporangiaceae</taxon>
        <taxon>Nonomuraea</taxon>
    </lineage>
</organism>
<dbReference type="AlphaFoldDB" id="A0A7W9LG84"/>
<protein>
    <submittedName>
        <fullName evidence="1">Uncharacterized protein</fullName>
    </submittedName>
</protein>
<reference evidence="1 2" key="1">
    <citation type="submission" date="2020-08" db="EMBL/GenBank/DDBJ databases">
        <title>Sequencing the genomes of 1000 actinobacteria strains.</title>
        <authorList>
            <person name="Klenk H.-P."/>
        </authorList>
    </citation>
    <scope>NUCLEOTIDE SEQUENCE [LARGE SCALE GENOMIC DNA]</scope>
    <source>
        <strain evidence="1 2">DSM 45507</strain>
    </source>
</reference>
<proteinExistence type="predicted"/>
<evidence type="ECO:0000313" key="2">
    <source>
        <dbReference type="Proteomes" id="UP000579153"/>
    </source>
</evidence>
<accession>A0A7W9LG84</accession>
<gene>
    <name evidence="1" type="ORF">HD596_009423</name>
</gene>
<evidence type="ECO:0000313" key="1">
    <source>
        <dbReference type="EMBL" id="MBB5782667.1"/>
    </source>
</evidence>